<dbReference type="Gene3D" id="3.10.180.10">
    <property type="entry name" value="2,3-Dihydroxybiphenyl 1,2-Dioxygenase, domain 1"/>
    <property type="match status" value="1"/>
</dbReference>
<dbReference type="InterPro" id="IPR029068">
    <property type="entry name" value="Glyas_Bleomycin-R_OHBP_Dase"/>
</dbReference>
<dbReference type="Pfam" id="PF13669">
    <property type="entry name" value="Glyoxalase_4"/>
    <property type="match status" value="1"/>
</dbReference>
<evidence type="ECO:0000259" key="1">
    <source>
        <dbReference type="PROSITE" id="PS51819"/>
    </source>
</evidence>
<dbReference type="EMBL" id="BAAAOF010000002">
    <property type="protein sequence ID" value="GAA1922317.1"/>
    <property type="molecule type" value="Genomic_DNA"/>
</dbReference>
<comment type="caution">
    <text evidence="2">The sequence shown here is derived from an EMBL/GenBank/DDBJ whole genome shotgun (WGS) entry which is preliminary data.</text>
</comment>
<proteinExistence type="predicted"/>
<evidence type="ECO:0000313" key="2">
    <source>
        <dbReference type="EMBL" id="GAA1922317.1"/>
    </source>
</evidence>
<keyword evidence="3" id="KW-1185">Reference proteome</keyword>
<name>A0ABP5ATM5_9MICO</name>
<feature type="domain" description="VOC" evidence="1">
    <location>
        <begin position="5"/>
        <end position="141"/>
    </location>
</feature>
<dbReference type="RefSeq" id="WP_248146615.1">
    <property type="nucleotide sequence ID" value="NZ_BAAAOF010000002.1"/>
</dbReference>
<sequence length="170" mass="18710">MTGELIDHIGILVPDLEAAIEKWSRVLGYEFSPIGRYRSDTYVDNSDREPHFHDTRIAFSKQGPPYIELMSVTGEGTHSLAEAGVHHIAFKGIDHVPTRLAECAAFGVREDGLSLVPDGSVHLAFTDKRDMDGIRLEFIAPFARALIADDGGPLWVDPATGRTSLWCPPK</sequence>
<gene>
    <name evidence="2" type="ORF">GCM10009775_13520</name>
</gene>
<dbReference type="InterPro" id="IPR037523">
    <property type="entry name" value="VOC_core"/>
</dbReference>
<protein>
    <recommendedName>
        <fullName evidence="1">VOC domain-containing protein</fullName>
    </recommendedName>
</protein>
<dbReference type="SUPFAM" id="SSF54593">
    <property type="entry name" value="Glyoxalase/Bleomycin resistance protein/Dihydroxybiphenyl dioxygenase"/>
    <property type="match status" value="1"/>
</dbReference>
<evidence type="ECO:0000313" key="3">
    <source>
        <dbReference type="Proteomes" id="UP001501343"/>
    </source>
</evidence>
<dbReference type="Proteomes" id="UP001501343">
    <property type="component" value="Unassembled WGS sequence"/>
</dbReference>
<organism evidence="2 3">
    <name type="scientific">Microbacterium aoyamense</name>
    <dbReference type="NCBI Taxonomy" id="344166"/>
    <lineage>
        <taxon>Bacteria</taxon>
        <taxon>Bacillati</taxon>
        <taxon>Actinomycetota</taxon>
        <taxon>Actinomycetes</taxon>
        <taxon>Micrococcales</taxon>
        <taxon>Microbacteriaceae</taxon>
        <taxon>Microbacterium</taxon>
    </lineage>
</organism>
<reference evidence="3" key="1">
    <citation type="journal article" date="2019" name="Int. J. Syst. Evol. Microbiol.">
        <title>The Global Catalogue of Microorganisms (GCM) 10K type strain sequencing project: providing services to taxonomists for standard genome sequencing and annotation.</title>
        <authorList>
            <consortium name="The Broad Institute Genomics Platform"/>
            <consortium name="The Broad Institute Genome Sequencing Center for Infectious Disease"/>
            <person name="Wu L."/>
            <person name="Ma J."/>
        </authorList>
    </citation>
    <scope>NUCLEOTIDE SEQUENCE [LARGE SCALE GENOMIC DNA]</scope>
    <source>
        <strain evidence="3">JCM 14900</strain>
    </source>
</reference>
<accession>A0ABP5ATM5</accession>
<dbReference type="PROSITE" id="PS51819">
    <property type="entry name" value="VOC"/>
    <property type="match status" value="1"/>
</dbReference>